<name>A0A6P0UE77_9FLAO</name>
<organism evidence="1 2">
    <name type="scientific">Muriicola jejuensis</name>
    <dbReference type="NCBI Taxonomy" id="504488"/>
    <lineage>
        <taxon>Bacteria</taxon>
        <taxon>Pseudomonadati</taxon>
        <taxon>Bacteroidota</taxon>
        <taxon>Flavobacteriia</taxon>
        <taxon>Flavobacteriales</taxon>
        <taxon>Flavobacteriaceae</taxon>
        <taxon>Muriicola</taxon>
    </lineage>
</organism>
<sequence length="248" mass="29946">MSYISKKLRFTDFTTQKKYHTLKIYYRCCSDAQPSIHEMESLDSKEDFKIKLDDIDDNGYVVGEVYRTFLDDFLSMNIPRMAEQHFNEFQRKIDEKQLYNPDAIKDYGKFVINQSLPWSSKIRESLYLNDEIKHQILQQLERYIQDIEHYSKYPFAYAEAKLKFNWNKADVLYFFHLLRENKQIEYRSNSEYGRFIDNMVEYKDGDRYSPITDSRKRLSAFNQKVPTIVTESKNRLLTTFSNPDFYKE</sequence>
<gene>
    <name evidence="1" type="ORF">GWK09_05895</name>
</gene>
<evidence type="ECO:0000313" key="1">
    <source>
        <dbReference type="EMBL" id="NER10038.1"/>
    </source>
</evidence>
<reference evidence="1 2" key="1">
    <citation type="submission" date="2020-01" db="EMBL/GenBank/DDBJ databases">
        <title>Muriicola jejuensis KCTC 22299.</title>
        <authorList>
            <person name="Wang G."/>
        </authorList>
    </citation>
    <scope>NUCLEOTIDE SEQUENCE [LARGE SCALE GENOMIC DNA]</scope>
    <source>
        <strain evidence="1 2">KCTC 22299</strain>
    </source>
</reference>
<accession>A0A6P0UE77</accession>
<keyword evidence="2" id="KW-1185">Reference proteome</keyword>
<dbReference type="RefSeq" id="WP_163692062.1">
    <property type="nucleotide sequence ID" value="NZ_FXTW01000001.1"/>
</dbReference>
<evidence type="ECO:0000313" key="2">
    <source>
        <dbReference type="Proteomes" id="UP000468443"/>
    </source>
</evidence>
<protein>
    <submittedName>
        <fullName evidence="1">Uncharacterized protein</fullName>
    </submittedName>
</protein>
<dbReference type="AlphaFoldDB" id="A0A6P0UE77"/>
<dbReference type="EMBL" id="JAABOP010000001">
    <property type="protein sequence ID" value="NER10038.1"/>
    <property type="molecule type" value="Genomic_DNA"/>
</dbReference>
<dbReference type="Proteomes" id="UP000468443">
    <property type="component" value="Unassembled WGS sequence"/>
</dbReference>
<comment type="caution">
    <text evidence="1">The sequence shown here is derived from an EMBL/GenBank/DDBJ whole genome shotgun (WGS) entry which is preliminary data.</text>
</comment>
<proteinExistence type="predicted"/>